<evidence type="ECO:0000256" key="2">
    <source>
        <dbReference type="ARBA" id="ARBA00023239"/>
    </source>
</evidence>
<comment type="caution">
    <text evidence="3">The sequence shown here is derived from an EMBL/GenBank/DDBJ whole genome shotgun (WGS) entry which is preliminary data.</text>
</comment>
<name>A0A5C6X4H6_9DELT</name>
<dbReference type="GO" id="GO:0061928">
    <property type="term" value="F:glutathione specific gamma-glutamylcyclotransferase activity"/>
    <property type="evidence" value="ECO:0007669"/>
    <property type="project" value="UniProtKB-EC"/>
</dbReference>
<evidence type="ECO:0000313" key="4">
    <source>
        <dbReference type="Proteomes" id="UP000321412"/>
    </source>
</evidence>
<dbReference type="GO" id="GO:0006751">
    <property type="term" value="P:glutathione catabolic process"/>
    <property type="evidence" value="ECO:0007669"/>
    <property type="project" value="InterPro"/>
</dbReference>
<dbReference type="InterPro" id="IPR036568">
    <property type="entry name" value="GGCT-like_sf"/>
</dbReference>
<dbReference type="OrthoDB" id="9795692at2"/>
<gene>
    <name evidence="3" type="ORF">FRC98_12480</name>
</gene>
<protein>
    <recommendedName>
        <fullName evidence="1">glutathione-specific gamma-glutamylcyclotransferase</fullName>
        <ecNumber evidence="1">4.3.2.7</ecNumber>
    </recommendedName>
</protein>
<dbReference type="RefSeq" id="WP_146981774.1">
    <property type="nucleotide sequence ID" value="NZ_VOSM01000005.1"/>
</dbReference>
<dbReference type="InterPro" id="IPR013024">
    <property type="entry name" value="GGCT-like"/>
</dbReference>
<proteinExistence type="predicted"/>
<dbReference type="PANTHER" id="PTHR12192:SF2">
    <property type="entry name" value="GLUTATHIONE-SPECIFIC GAMMA-GLUTAMYLCYCLOTRANSFERASE 2"/>
    <property type="match status" value="1"/>
</dbReference>
<keyword evidence="2" id="KW-0456">Lyase</keyword>
<dbReference type="AlphaFoldDB" id="A0A5C6X4H6"/>
<dbReference type="Pfam" id="PF04752">
    <property type="entry name" value="ChaC"/>
    <property type="match status" value="1"/>
</dbReference>
<evidence type="ECO:0000256" key="1">
    <source>
        <dbReference type="ARBA" id="ARBA00012344"/>
    </source>
</evidence>
<dbReference type="EMBL" id="VOSM01000005">
    <property type="protein sequence ID" value="TXD36646.1"/>
    <property type="molecule type" value="Genomic_DNA"/>
</dbReference>
<sequence>MWIFGYGSLIWRPGFAFEARQPGLIRGFRRVFYQGSPDHRGVPNAPGRVVTLLPDPGATTFGVAFKLGASESARILQQLDVREQGGYERHLLPVFAPDQNAPLIDEALVYLAGVDNPHYLGEAPVEAIADHVLRSHGPSGPNTEYVLRLAEALRAEGAHDPHVFAIERALRQLLEDSAL</sequence>
<dbReference type="Proteomes" id="UP000321412">
    <property type="component" value="Unassembled WGS sequence"/>
</dbReference>
<keyword evidence="3" id="KW-0808">Transferase</keyword>
<organism evidence="3 4">
    <name type="scientific">Lujinxingia vulgaris</name>
    <dbReference type="NCBI Taxonomy" id="2600176"/>
    <lineage>
        <taxon>Bacteria</taxon>
        <taxon>Deltaproteobacteria</taxon>
        <taxon>Bradymonadales</taxon>
        <taxon>Lujinxingiaceae</taxon>
        <taxon>Lujinxingia</taxon>
    </lineage>
</organism>
<dbReference type="SUPFAM" id="SSF110857">
    <property type="entry name" value="Gamma-glutamyl cyclotransferase-like"/>
    <property type="match status" value="1"/>
</dbReference>
<dbReference type="CDD" id="cd06661">
    <property type="entry name" value="GGCT_like"/>
    <property type="match status" value="1"/>
</dbReference>
<evidence type="ECO:0000313" key="3">
    <source>
        <dbReference type="EMBL" id="TXD36646.1"/>
    </source>
</evidence>
<dbReference type="InterPro" id="IPR006840">
    <property type="entry name" value="ChaC"/>
</dbReference>
<dbReference type="EC" id="4.3.2.7" evidence="1"/>
<accession>A0A5C6X4H6</accession>
<dbReference type="PANTHER" id="PTHR12192">
    <property type="entry name" value="CATION TRANSPORT PROTEIN CHAC-RELATED"/>
    <property type="match status" value="1"/>
</dbReference>
<dbReference type="GO" id="GO:0016740">
    <property type="term" value="F:transferase activity"/>
    <property type="evidence" value="ECO:0007669"/>
    <property type="project" value="UniProtKB-KW"/>
</dbReference>
<reference evidence="3 4" key="1">
    <citation type="submission" date="2019-08" db="EMBL/GenBank/DDBJ databases">
        <title>Bradymonadales sp. TMQ4.</title>
        <authorList>
            <person name="Liang Q."/>
        </authorList>
    </citation>
    <scope>NUCLEOTIDE SEQUENCE [LARGE SCALE GENOMIC DNA]</scope>
    <source>
        <strain evidence="3 4">TMQ4</strain>
    </source>
</reference>
<dbReference type="GO" id="GO:0005737">
    <property type="term" value="C:cytoplasm"/>
    <property type="evidence" value="ECO:0007669"/>
    <property type="project" value="TreeGrafter"/>
</dbReference>
<keyword evidence="4" id="KW-1185">Reference proteome</keyword>
<dbReference type="Gene3D" id="3.10.490.10">
    <property type="entry name" value="Gamma-glutamyl cyclotransferase-like"/>
    <property type="match status" value="1"/>
</dbReference>